<evidence type="ECO:0000259" key="1">
    <source>
        <dbReference type="Pfam" id="PF00501"/>
    </source>
</evidence>
<dbReference type="EMBL" id="BAAAPY010000003">
    <property type="protein sequence ID" value="GAA2075461.1"/>
    <property type="molecule type" value="Genomic_DNA"/>
</dbReference>
<dbReference type="SUPFAM" id="SSF56801">
    <property type="entry name" value="Acetyl-CoA synthetase-like"/>
    <property type="match status" value="1"/>
</dbReference>
<dbReference type="GO" id="GO:0016874">
    <property type="term" value="F:ligase activity"/>
    <property type="evidence" value="ECO:0007669"/>
    <property type="project" value="UniProtKB-KW"/>
</dbReference>
<dbReference type="InterPro" id="IPR000873">
    <property type="entry name" value="AMP-dep_synth/lig_dom"/>
</dbReference>
<dbReference type="InterPro" id="IPR045851">
    <property type="entry name" value="AMP-bd_C_sf"/>
</dbReference>
<dbReference type="PANTHER" id="PTHR43767">
    <property type="entry name" value="LONG-CHAIN-FATTY-ACID--COA LIGASE"/>
    <property type="match status" value="1"/>
</dbReference>
<organism evidence="3 4">
    <name type="scientific">Aeromicrobium halocynthiae</name>
    <dbReference type="NCBI Taxonomy" id="560557"/>
    <lineage>
        <taxon>Bacteria</taxon>
        <taxon>Bacillati</taxon>
        <taxon>Actinomycetota</taxon>
        <taxon>Actinomycetes</taxon>
        <taxon>Propionibacteriales</taxon>
        <taxon>Nocardioidaceae</taxon>
        <taxon>Aeromicrobium</taxon>
    </lineage>
</organism>
<dbReference type="Proteomes" id="UP001501480">
    <property type="component" value="Unassembled WGS sequence"/>
</dbReference>
<evidence type="ECO:0000259" key="2">
    <source>
        <dbReference type="Pfam" id="PF13193"/>
    </source>
</evidence>
<accession>A0ABN2VYL0</accession>
<protein>
    <submittedName>
        <fullName evidence="3">O-succinylbenzoate--CoA ligase</fullName>
    </submittedName>
</protein>
<feature type="domain" description="AMP-dependent synthetase/ligase" evidence="1">
    <location>
        <begin position="34"/>
        <end position="188"/>
    </location>
</feature>
<dbReference type="InterPro" id="IPR050237">
    <property type="entry name" value="ATP-dep_AMP-bd_enzyme"/>
</dbReference>
<name>A0ABN2VYL0_9ACTN</name>
<dbReference type="Gene3D" id="3.40.50.12780">
    <property type="entry name" value="N-terminal domain of ligase-like"/>
    <property type="match status" value="1"/>
</dbReference>
<dbReference type="PANTHER" id="PTHR43767:SF1">
    <property type="entry name" value="NONRIBOSOMAL PEPTIDE SYNTHASE PES1 (EUROFUNG)-RELATED"/>
    <property type="match status" value="1"/>
</dbReference>
<comment type="caution">
    <text evidence="3">The sequence shown here is derived from an EMBL/GenBank/DDBJ whole genome shotgun (WGS) entry which is preliminary data.</text>
</comment>
<evidence type="ECO:0000313" key="4">
    <source>
        <dbReference type="Proteomes" id="UP001501480"/>
    </source>
</evidence>
<dbReference type="InterPro" id="IPR042099">
    <property type="entry name" value="ANL_N_sf"/>
</dbReference>
<proteinExistence type="predicted"/>
<dbReference type="InterPro" id="IPR025110">
    <property type="entry name" value="AMP-bd_C"/>
</dbReference>
<dbReference type="Pfam" id="PF00501">
    <property type="entry name" value="AMP-binding"/>
    <property type="match status" value="1"/>
</dbReference>
<gene>
    <name evidence="3" type="primary">menE</name>
    <name evidence="3" type="ORF">GCM10009821_13190</name>
</gene>
<keyword evidence="4" id="KW-1185">Reference proteome</keyword>
<keyword evidence="3" id="KW-0436">Ligase</keyword>
<evidence type="ECO:0000313" key="3">
    <source>
        <dbReference type="EMBL" id="GAA2075461.1"/>
    </source>
</evidence>
<sequence>MSASLRPVGGEPAALLELLVPWVRDGGDPLVVRTSGSTGEPKDVVLSHRAVVASARATEARLGGPGRWLLALPTSGVAGLQVLVRSVLAGEDPVVLSDHPDLEPALDALAVGPGRTYASLVPTQLHRLDRDGRLDLLARLDALLVGGAGVDPGLVGRARRAGVNVVRTYGMSETCGGCVYDGRPLDGVQLRIAASGEIEVAGPVLFDGYGAAPFEGEWFATRDLGSIDDDGVLSVLGRADDVVISGGVNVPLPRVEEALRRVPGVADAAAVGVPDPEWGHRVVAVVVRDGEDPPTGLPALRDALERLGLDRRWAPRGVLIVEELPLLPGGKIDRRAVAAVAERA</sequence>
<dbReference type="Pfam" id="PF13193">
    <property type="entry name" value="AMP-binding_C"/>
    <property type="match status" value="1"/>
</dbReference>
<dbReference type="Gene3D" id="3.30.300.30">
    <property type="match status" value="1"/>
</dbReference>
<dbReference type="RefSeq" id="WP_344326159.1">
    <property type="nucleotide sequence ID" value="NZ_BAAAPY010000003.1"/>
</dbReference>
<reference evidence="3 4" key="1">
    <citation type="journal article" date="2019" name="Int. J. Syst. Evol. Microbiol.">
        <title>The Global Catalogue of Microorganisms (GCM) 10K type strain sequencing project: providing services to taxonomists for standard genome sequencing and annotation.</title>
        <authorList>
            <consortium name="The Broad Institute Genomics Platform"/>
            <consortium name="The Broad Institute Genome Sequencing Center for Infectious Disease"/>
            <person name="Wu L."/>
            <person name="Ma J."/>
        </authorList>
    </citation>
    <scope>NUCLEOTIDE SEQUENCE [LARGE SCALE GENOMIC DNA]</scope>
    <source>
        <strain evidence="3 4">JCM 15749</strain>
    </source>
</reference>
<feature type="domain" description="AMP-binding enzyme C-terminal" evidence="2">
    <location>
        <begin position="255"/>
        <end position="331"/>
    </location>
</feature>